<keyword evidence="2" id="KW-0472">Membrane</keyword>
<protein>
    <recommendedName>
        <fullName evidence="3">YbaK/aminoacyl-tRNA synthetase-associated domain-containing protein</fullName>
    </recommendedName>
</protein>
<evidence type="ECO:0000256" key="1">
    <source>
        <dbReference type="ARBA" id="ARBA00022917"/>
    </source>
</evidence>
<evidence type="ECO:0000313" key="5">
    <source>
        <dbReference type="Proteomes" id="UP000236214"/>
    </source>
</evidence>
<dbReference type="PANTHER" id="PTHR30411:SF0">
    <property type="entry name" value="CYS-TRNA(PRO)_CYS-TRNA(CYS) DEACYLASE YBAK"/>
    <property type="match status" value="1"/>
</dbReference>
<dbReference type="GO" id="GO:0006412">
    <property type="term" value="P:translation"/>
    <property type="evidence" value="ECO:0007669"/>
    <property type="project" value="UniProtKB-KW"/>
</dbReference>
<gene>
    <name evidence="4" type="ORF">TEHN7118_1329</name>
</gene>
<accession>A0A2H6CU55</accession>
<keyword evidence="2" id="KW-0812">Transmembrane</keyword>
<keyword evidence="2" id="KW-1133">Transmembrane helix</keyword>
<evidence type="ECO:0000259" key="3">
    <source>
        <dbReference type="Pfam" id="PF04073"/>
    </source>
</evidence>
<dbReference type="GO" id="GO:0002161">
    <property type="term" value="F:aminoacyl-tRNA deacylase activity"/>
    <property type="evidence" value="ECO:0007669"/>
    <property type="project" value="InterPro"/>
</dbReference>
<dbReference type="InterPro" id="IPR036754">
    <property type="entry name" value="YbaK/aa-tRNA-synt-asso_dom_sf"/>
</dbReference>
<dbReference type="AlphaFoldDB" id="A0A2H6CU55"/>
<dbReference type="EMBL" id="BDEC01000053">
    <property type="protein sequence ID" value="GBD68523.1"/>
    <property type="molecule type" value="Genomic_DNA"/>
</dbReference>
<dbReference type="SUPFAM" id="SSF55826">
    <property type="entry name" value="YbaK/ProRS associated domain"/>
    <property type="match status" value="1"/>
</dbReference>
<dbReference type="PANTHER" id="PTHR30411">
    <property type="entry name" value="CYTOPLASMIC PROTEIN"/>
    <property type="match status" value="1"/>
</dbReference>
<reference evidence="4 5" key="1">
    <citation type="submission" date="2016-05" db="EMBL/GenBank/DDBJ databases">
        <title>Whole genome sequencing of Tetragenococcus halophilus subsp. halophilus NISL 7118.</title>
        <authorList>
            <person name="Shiwa Y."/>
            <person name="Nishimura I."/>
            <person name="Yoshikawa H."/>
            <person name="Koyama Y."/>
            <person name="Oguma T."/>
        </authorList>
    </citation>
    <scope>NUCLEOTIDE SEQUENCE [LARGE SCALE GENOMIC DNA]</scope>
    <source>
        <strain evidence="4 5">NISL 7118</strain>
    </source>
</reference>
<evidence type="ECO:0000313" key="4">
    <source>
        <dbReference type="EMBL" id="GBD68523.1"/>
    </source>
</evidence>
<sequence length="201" mass="22883">MDKENRILSSIVRKYYDLQIDASSLYLISSMLFHIMFISLNKEMRRMEMSKNEVELFLDKQNIAYQSYEFSSDNIDTSKTPIFKTLVLKGNKTGPTIALVPLDARLDYKKTAAVSKNRKIGLPPMDYVMETTGYPHGANTPIGIYMHHPEYPILFDEVIKNYERITVSAGELDKSVVIAVQDLLDLVHPVIADLLSSKDSE</sequence>
<evidence type="ECO:0000256" key="2">
    <source>
        <dbReference type="SAM" id="Phobius"/>
    </source>
</evidence>
<keyword evidence="1" id="KW-0648">Protein biosynthesis</keyword>
<dbReference type="Pfam" id="PF04073">
    <property type="entry name" value="tRNA_edit"/>
    <property type="match status" value="1"/>
</dbReference>
<dbReference type="Proteomes" id="UP000236214">
    <property type="component" value="Unassembled WGS sequence"/>
</dbReference>
<feature type="transmembrane region" description="Helical" evidence="2">
    <location>
        <begin position="23"/>
        <end position="41"/>
    </location>
</feature>
<name>A0A2H6CU55_TETHA</name>
<feature type="domain" description="YbaK/aminoacyl-tRNA synthetase-associated" evidence="3">
    <location>
        <begin position="75"/>
        <end position="186"/>
    </location>
</feature>
<keyword evidence="5" id="KW-1185">Reference proteome</keyword>
<dbReference type="InterPro" id="IPR007214">
    <property type="entry name" value="YbaK/aa-tRNA-synth-assoc-dom"/>
</dbReference>
<organism evidence="4 5">
    <name type="scientific">Tetragenococcus halophilus subsp. halophilus</name>
    <dbReference type="NCBI Taxonomy" id="1513897"/>
    <lineage>
        <taxon>Bacteria</taxon>
        <taxon>Bacillati</taxon>
        <taxon>Bacillota</taxon>
        <taxon>Bacilli</taxon>
        <taxon>Lactobacillales</taxon>
        <taxon>Enterococcaceae</taxon>
        <taxon>Tetragenococcus</taxon>
    </lineage>
</organism>
<proteinExistence type="predicted"/>
<comment type="caution">
    <text evidence="4">The sequence shown here is derived from an EMBL/GenBank/DDBJ whole genome shotgun (WGS) entry which is preliminary data.</text>
</comment>
<dbReference type="Gene3D" id="3.90.960.10">
    <property type="entry name" value="YbaK/aminoacyl-tRNA synthetase-associated domain"/>
    <property type="match status" value="1"/>
</dbReference>